<dbReference type="EMBL" id="CAJOBZ010000031">
    <property type="protein sequence ID" value="CAF4891939.1"/>
    <property type="molecule type" value="Genomic_DNA"/>
</dbReference>
<reference evidence="10" key="1">
    <citation type="submission" date="2021-02" db="EMBL/GenBank/DDBJ databases">
        <authorList>
            <person name="Steward A R."/>
        </authorList>
    </citation>
    <scope>NUCLEOTIDE SEQUENCE</scope>
</reference>
<keyword evidence="3" id="KW-0206">Cytoskeleton</keyword>
<sequence>MSGETIFEAPRKYNVSQIRVHDYLYDSAYIVSGARDYARTAFKAAMASAQVVIQPVYKTMFSELRKFPRMRVVYHPNCRLPHHVDRSYGAYLRKVSEARNVPPPHLTGKDRFKFGAVPKKLLAVPCATPDFQPPTPACTVGPTRPRNRATQSLYRESSAQTIPWQPEARPAESCQETPEVVYLDNLQWGPGKPYRVGDLPADFHTTEIINKMRHARKWTQLIEKGQFPRWMKRQDAIITDIETKDWIFREAEIDELQDIRLSLLHKQQSEKRERQTTRVGKKLAKLWACKKADMERKIDHIRLTRDREMRKLKALHSMGGRAGLVEAKRAARGGGDPVAAAVDPTSDLRAPRARHGYQAKRRHAEIVYDPRLLSLEDHLAVAAPPAWLEQCGQNLGRTCSGHHLPRNTTQLCERETKWSEEFLESLHNDLKKARLGAVSHTAGPLRVLKPRRVVVTPRPPTPEVEEVPDDDEISHQAALTLQRIIRGRAVQNLMYEGRTRAAELTEELKTTHGLQKEDRARIAREEAKARDHDALRTEAEAKEDAVTALVEELCGGAVSAALDFLEKELRRLKEERRHHAFILIALREKSMREAAEAGRRQKEEQRRREHDEMFKQILGVTQETVDVYLQEILQQGVELAAQEDALKKVKSDADKVDLSLKEHASMSTAEQNELVADLVQQFLLPEIHKSASRMQIAAVQNSRMNAARHSIFGILDEAEDRRELCTQCGEPLGDVCRCQVCPIKQEPVETTARKDRRWRYTRSEYAMVIMVNSRLWSDHVCRDQEVKTRDERYTPAHDIRCWLNELLFDVITRSREHREEVANVTWDVNQLLREKVEIDLESREIIDECIAVATGALQKPVKVSDYRHYMKVIIGEALDRSEPFRPKDLCSKELPSEIRRKAEEERALADPSCKCYDEVPTTSVQFAAVPEEESNLLPSALRILEEMRRCKCDTVSSTSATERSPLTDYDDVDYTMDPTEQSDTHFDED</sequence>
<evidence type="ECO:0000256" key="6">
    <source>
        <dbReference type="ARBA" id="ARBA00029555"/>
    </source>
</evidence>
<evidence type="ECO:0000256" key="7">
    <source>
        <dbReference type="SAM" id="Coils"/>
    </source>
</evidence>
<accession>A0A821UL96</accession>
<dbReference type="PANTHER" id="PTHR22455">
    <property type="entry name" value="CILIA- AND FLAGELLA-ASSOCIATED PROTEIN 91"/>
    <property type="match status" value="1"/>
</dbReference>
<dbReference type="Proteomes" id="UP000663880">
    <property type="component" value="Unassembled WGS sequence"/>
</dbReference>
<evidence type="ECO:0000256" key="1">
    <source>
        <dbReference type="ARBA" id="ARBA00004430"/>
    </source>
</evidence>
<feature type="domain" description="CFAP91" evidence="9">
    <location>
        <begin position="150"/>
        <end position="311"/>
    </location>
</feature>
<evidence type="ECO:0000259" key="9">
    <source>
        <dbReference type="Pfam" id="PF14738"/>
    </source>
</evidence>
<keyword evidence="2" id="KW-0963">Cytoplasm</keyword>
<evidence type="ECO:0000313" key="10">
    <source>
        <dbReference type="EMBL" id="CAF4891939.1"/>
    </source>
</evidence>
<evidence type="ECO:0000256" key="3">
    <source>
        <dbReference type="ARBA" id="ARBA00023212"/>
    </source>
</evidence>
<comment type="caution">
    <text evidence="10">The sequence shown here is derived from an EMBL/GenBank/DDBJ whole genome shotgun (WGS) entry which is preliminary data.</text>
</comment>
<keyword evidence="4" id="KW-0966">Cell projection</keyword>
<evidence type="ECO:0000256" key="5">
    <source>
        <dbReference type="ARBA" id="ARBA00029468"/>
    </source>
</evidence>
<protein>
    <recommendedName>
        <fullName evidence="6">Cilia- and flagella-associated protein 91</fullName>
    </recommendedName>
</protein>
<evidence type="ECO:0000256" key="2">
    <source>
        <dbReference type="ARBA" id="ARBA00022490"/>
    </source>
</evidence>
<proteinExistence type="inferred from homology"/>
<dbReference type="GO" id="GO:0005930">
    <property type="term" value="C:axoneme"/>
    <property type="evidence" value="ECO:0007669"/>
    <property type="project" value="UniProtKB-SubCell"/>
</dbReference>
<dbReference type="PANTHER" id="PTHR22455:SF10">
    <property type="entry name" value="CILIA- AND FLAGELLA-ASSOCIATED PROTEIN 91"/>
    <property type="match status" value="1"/>
</dbReference>
<keyword evidence="7" id="KW-0175">Coiled coil</keyword>
<keyword evidence="11" id="KW-1185">Reference proteome</keyword>
<feature type="coiled-coil region" evidence="7">
    <location>
        <begin position="522"/>
        <end position="575"/>
    </location>
</feature>
<dbReference type="AlphaFoldDB" id="A0A821UL96"/>
<evidence type="ECO:0000256" key="4">
    <source>
        <dbReference type="ARBA" id="ARBA00023273"/>
    </source>
</evidence>
<feature type="compositionally biased region" description="Polar residues" evidence="8">
    <location>
        <begin position="954"/>
        <end position="964"/>
    </location>
</feature>
<evidence type="ECO:0000313" key="11">
    <source>
        <dbReference type="Proteomes" id="UP000663880"/>
    </source>
</evidence>
<dbReference type="InterPro" id="IPR032840">
    <property type="entry name" value="CFAP91_dom"/>
</dbReference>
<feature type="region of interest" description="Disordered" evidence="8">
    <location>
        <begin position="953"/>
        <end position="989"/>
    </location>
</feature>
<comment type="subcellular location">
    <subcellularLocation>
        <location evidence="1">Cytoplasm</location>
        <location evidence="1">Cytoskeleton</location>
        <location evidence="1">Cilium axoneme</location>
    </subcellularLocation>
</comment>
<gene>
    <name evidence="10" type="ORF">PMACD_LOCUS10549</name>
</gene>
<name>A0A821UL96_9NEOP</name>
<dbReference type="OrthoDB" id="567787at2759"/>
<organism evidence="10 11">
    <name type="scientific">Pieris macdunnoughi</name>
    <dbReference type="NCBI Taxonomy" id="345717"/>
    <lineage>
        <taxon>Eukaryota</taxon>
        <taxon>Metazoa</taxon>
        <taxon>Ecdysozoa</taxon>
        <taxon>Arthropoda</taxon>
        <taxon>Hexapoda</taxon>
        <taxon>Insecta</taxon>
        <taxon>Pterygota</taxon>
        <taxon>Neoptera</taxon>
        <taxon>Endopterygota</taxon>
        <taxon>Lepidoptera</taxon>
        <taxon>Glossata</taxon>
        <taxon>Ditrysia</taxon>
        <taxon>Papilionoidea</taxon>
        <taxon>Pieridae</taxon>
        <taxon>Pierinae</taxon>
        <taxon>Pieris</taxon>
    </lineage>
</organism>
<dbReference type="Pfam" id="PF14738">
    <property type="entry name" value="CFAP91"/>
    <property type="match status" value="1"/>
</dbReference>
<comment type="similarity">
    <text evidence="5">Belongs to the CFAP91 family.</text>
</comment>
<dbReference type="InterPro" id="IPR026720">
    <property type="entry name" value="CFAP91"/>
</dbReference>
<evidence type="ECO:0000256" key="8">
    <source>
        <dbReference type="SAM" id="MobiDB-lite"/>
    </source>
</evidence>